<name>A0A9D4F1K5_DREPO</name>
<dbReference type="AlphaFoldDB" id="A0A9D4F1K5"/>
<dbReference type="EMBL" id="JAIWYP010000008">
    <property type="protein sequence ID" value="KAH3788351.1"/>
    <property type="molecule type" value="Genomic_DNA"/>
</dbReference>
<evidence type="ECO:0000313" key="1">
    <source>
        <dbReference type="EMBL" id="KAH3788351.1"/>
    </source>
</evidence>
<dbReference type="Proteomes" id="UP000828390">
    <property type="component" value="Unassembled WGS sequence"/>
</dbReference>
<reference evidence="1" key="2">
    <citation type="submission" date="2020-11" db="EMBL/GenBank/DDBJ databases">
        <authorList>
            <person name="McCartney M.A."/>
            <person name="Auch B."/>
            <person name="Kono T."/>
            <person name="Mallez S."/>
            <person name="Becker A."/>
            <person name="Gohl D.M."/>
            <person name="Silverstein K.A.T."/>
            <person name="Koren S."/>
            <person name="Bechman K.B."/>
            <person name="Herman A."/>
            <person name="Abrahante J.E."/>
            <person name="Garbe J."/>
        </authorList>
    </citation>
    <scope>NUCLEOTIDE SEQUENCE</scope>
    <source>
        <strain evidence="1">Duluth1</strain>
        <tissue evidence="1">Whole animal</tissue>
    </source>
</reference>
<keyword evidence="2" id="KW-1185">Reference proteome</keyword>
<evidence type="ECO:0000313" key="2">
    <source>
        <dbReference type="Proteomes" id="UP000828390"/>
    </source>
</evidence>
<gene>
    <name evidence="1" type="ORF">DPMN_166488</name>
</gene>
<comment type="caution">
    <text evidence="1">The sequence shown here is derived from an EMBL/GenBank/DDBJ whole genome shotgun (WGS) entry which is preliminary data.</text>
</comment>
<sequence length="72" mass="8046">MRQDRSRKGSSSRLGTQMKMDLVIVDPTVSEFNKCFIASFNDTCAADFQYQHCLSAGEKRDMGLRGGVLSPR</sequence>
<protein>
    <submittedName>
        <fullName evidence="1">Uncharacterized protein</fullName>
    </submittedName>
</protein>
<proteinExistence type="predicted"/>
<accession>A0A9D4F1K5</accession>
<organism evidence="1 2">
    <name type="scientific">Dreissena polymorpha</name>
    <name type="common">Zebra mussel</name>
    <name type="synonym">Mytilus polymorpha</name>
    <dbReference type="NCBI Taxonomy" id="45954"/>
    <lineage>
        <taxon>Eukaryota</taxon>
        <taxon>Metazoa</taxon>
        <taxon>Spiralia</taxon>
        <taxon>Lophotrochozoa</taxon>
        <taxon>Mollusca</taxon>
        <taxon>Bivalvia</taxon>
        <taxon>Autobranchia</taxon>
        <taxon>Heteroconchia</taxon>
        <taxon>Euheterodonta</taxon>
        <taxon>Imparidentia</taxon>
        <taxon>Neoheterodontei</taxon>
        <taxon>Myida</taxon>
        <taxon>Dreissenoidea</taxon>
        <taxon>Dreissenidae</taxon>
        <taxon>Dreissena</taxon>
    </lineage>
</organism>
<reference evidence="1" key="1">
    <citation type="journal article" date="2019" name="bioRxiv">
        <title>The Genome of the Zebra Mussel, Dreissena polymorpha: A Resource for Invasive Species Research.</title>
        <authorList>
            <person name="McCartney M.A."/>
            <person name="Auch B."/>
            <person name="Kono T."/>
            <person name="Mallez S."/>
            <person name="Zhang Y."/>
            <person name="Obille A."/>
            <person name="Becker A."/>
            <person name="Abrahante J.E."/>
            <person name="Garbe J."/>
            <person name="Badalamenti J.P."/>
            <person name="Herman A."/>
            <person name="Mangelson H."/>
            <person name="Liachko I."/>
            <person name="Sullivan S."/>
            <person name="Sone E.D."/>
            <person name="Koren S."/>
            <person name="Silverstein K.A.T."/>
            <person name="Beckman K.B."/>
            <person name="Gohl D.M."/>
        </authorList>
    </citation>
    <scope>NUCLEOTIDE SEQUENCE</scope>
    <source>
        <strain evidence="1">Duluth1</strain>
        <tissue evidence="1">Whole animal</tissue>
    </source>
</reference>